<proteinExistence type="predicted"/>
<evidence type="ECO:0000313" key="1">
    <source>
        <dbReference type="EMBL" id="MBM3330748.1"/>
    </source>
</evidence>
<reference evidence="1" key="1">
    <citation type="submission" date="2019-03" db="EMBL/GenBank/DDBJ databases">
        <title>Lake Tanganyika Metagenome-Assembled Genomes (MAGs).</title>
        <authorList>
            <person name="Tran P."/>
        </authorList>
    </citation>
    <scope>NUCLEOTIDE SEQUENCE</scope>
    <source>
        <strain evidence="1">K_DeepCast_150m_m2_040</strain>
    </source>
</reference>
<dbReference type="EMBL" id="VGIR01000009">
    <property type="protein sequence ID" value="MBM3330748.1"/>
    <property type="molecule type" value="Genomic_DNA"/>
</dbReference>
<comment type="caution">
    <text evidence="1">The sequence shown here is derived from an EMBL/GenBank/DDBJ whole genome shotgun (WGS) entry which is preliminary data.</text>
</comment>
<name>A0A938BTA8_UNCW3</name>
<dbReference type="InterPro" id="IPR018708">
    <property type="entry name" value="DUF2225"/>
</dbReference>
<protein>
    <submittedName>
        <fullName evidence="1">DUF2225 domain-containing protein</fullName>
    </submittedName>
</protein>
<dbReference type="AlphaFoldDB" id="A0A938BTA8"/>
<accession>A0A938BTA8</accession>
<gene>
    <name evidence="1" type="ORF">FJY68_02715</name>
</gene>
<evidence type="ECO:0000313" key="2">
    <source>
        <dbReference type="Proteomes" id="UP000779900"/>
    </source>
</evidence>
<dbReference type="Pfam" id="PF09986">
    <property type="entry name" value="DUF2225"/>
    <property type="match status" value="1"/>
</dbReference>
<sequence>MTRPMVLALNCPCCGNQFKATSLFSANTCGPLTTDLYRHARGLPHLPFMVHSCSQCGYSGLEGDFSSEAVTPALKEWVQQNVMPTVDHRNVGARYENSARIAEHRGASAFQVANIWLRAGWCESQGSEAGVRFRREAVTRFEAAMDKGLVPRDELAIATYLIGELHRRIGNQDKAGLWFSRVPEAVGDNAEQKWLIDLAIQQSTEPKEFVDEEART</sequence>
<organism evidence="1 2">
    <name type="scientific">candidate division WOR-3 bacterium</name>
    <dbReference type="NCBI Taxonomy" id="2052148"/>
    <lineage>
        <taxon>Bacteria</taxon>
        <taxon>Bacteria division WOR-3</taxon>
    </lineage>
</organism>
<dbReference type="Proteomes" id="UP000779900">
    <property type="component" value="Unassembled WGS sequence"/>
</dbReference>